<keyword evidence="2" id="KW-1133">Transmembrane helix</keyword>
<feature type="transmembrane region" description="Helical" evidence="2">
    <location>
        <begin position="60"/>
        <end position="83"/>
    </location>
</feature>
<dbReference type="InterPro" id="IPR007251">
    <property type="entry name" value="Iron_permease_Fet4"/>
</dbReference>
<dbReference type="Pfam" id="PF04120">
    <property type="entry name" value="Iron_permease"/>
    <property type="match status" value="2"/>
</dbReference>
<dbReference type="RefSeq" id="XP_022383015.1">
    <property type="nucleotide sequence ID" value="XM_022539097.1"/>
</dbReference>
<organism evidence="3 4">
    <name type="scientific">Aspergillus bombycis</name>
    <dbReference type="NCBI Taxonomy" id="109264"/>
    <lineage>
        <taxon>Eukaryota</taxon>
        <taxon>Fungi</taxon>
        <taxon>Dikarya</taxon>
        <taxon>Ascomycota</taxon>
        <taxon>Pezizomycotina</taxon>
        <taxon>Eurotiomycetes</taxon>
        <taxon>Eurotiomycetidae</taxon>
        <taxon>Eurotiales</taxon>
        <taxon>Aspergillaceae</taxon>
        <taxon>Aspergillus</taxon>
    </lineage>
</organism>
<feature type="transmembrane region" description="Helical" evidence="2">
    <location>
        <begin position="262"/>
        <end position="286"/>
    </location>
</feature>
<proteinExistence type="predicted"/>
<feature type="coiled-coil region" evidence="1">
    <location>
        <begin position="113"/>
        <end position="147"/>
    </location>
</feature>
<protein>
    <submittedName>
        <fullName evidence="3">Low affinity iron transporter</fullName>
    </submittedName>
</protein>
<comment type="caution">
    <text evidence="3">The sequence shown here is derived from an EMBL/GenBank/DDBJ whole genome shotgun (WGS) entry which is preliminary data.</text>
</comment>
<dbReference type="GeneID" id="34455359"/>
<accession>A0A1F7ZJI1</accession>
<gene>
    <name evidence="3" type="ORF">ABOM_011969</name>
</gene>
<reference evidence="3 4" key="1">
    <citation type="journal article" date="2016" name="Genome Biol. Evol.">
        <title>Draft genome sequence of an aflatoxigenic Aspergillus species, A. bombycis.</title>
        <authorList>
            <person name="Moore G.G."/>
            <person name="Mack B.M."/>
            <person name="Beltz S.B."/>
            <person name="Gilbert M.K."/>
        </authorList>
    </citation>
    <scope>NUCLEOTIDE SEQUENCE [LARGE SCALE GENOMIC DNA]</scope>
    <source>
        <strain evidence="4">NRRL 26010</strain>
    </source>
</reference>
<dbReference type="AlphaFoldDB" id="A0A1F7ZJI1"/>
<evidence type="ECO:0000313" key="4">
    <source>
        <dbReference type="Proteomes" id="UP000179179"/>
    </source>
</evidence>
<evidence type="ECO:0000313" key="3">
    <source>
        <dbReference type="EMBL" id="OGM39298.1"/>
    </source>
</evidence>
<dbReference type="EMBL" id="LYCR01000223">
    <property type="protein sequence ID" value="OGM39298.1"/>
    <property type="molecule type" value="Genomic_DNA"/>
</dbReference>
<evidence type="ECO:0000256" key="2">
    <source>
        <dbReference type="SAM" id="Phobius"/>
    </source>
</evidence>
<dbReference type="GO" id="GO:0055085">
    <property type="term" value="P:transmembrane transport"/>
    <property type="evidence" value="ECO:0007669"/>
    <property type="project" value="InterPro"/>
</dbReference>
<feature type="transmembrane region" description="Helical" evidence="2">
    <location>
        <begin position="298"/>
        <end position="317"/>
    </location>
</feature>
<feature type="transmembrane region" description="Helical" evidence="2">
    <location>
        <begin position="182"/>
        <end position="206"/>
    </location>
</feature>
<evidence type="ECO:0000256" key="1">
    <source>
        <dbReference type="SAM" id="Coils"/>
    </source>
</evidence>
<dbReference type="Proteomes" id="UP000179179">
    <property type="component" value="Unassembled WGS sequence"/>
</dbReference>
<name>A0A1F7ZJI1_9EURO</name>
<feature type="transmembrane region" description="Helical" evidence="2">
    <location>
        <begin position="404"/>
        <end position="423"/>
    </location>
</feature>
<keyword evidence="1" id="KW-0175">Coiled coil</keyword>
<sequence>MKHYKPTFRCEIEGVAETQSLPIEQDAKEAKDGIRTTADEVTGYKVKASPRLLDRWLDKVVRISGSAPVFCFIVGALLVWAFLGIRFGNSAKWTAVISDVQAILCYVFDSFLMRQLLREYSEQQEAMAEMKSRRNSHERMLATLKSKLGPEGVCQVSQISSNRPLDALDQGTRTQGWFARMIIFSAWAFGHIITVGILMVLVFAFLDCLRECYADYVNNCLDAIFRLDATLEKELRCITDDNLPNEPEVIQPPRENPLQVAVFYYADIIGTLVGIIILVVVIVAWAAVGPVFHFNDNWWLLIGTYAGLVGLFDSFILRNIQGKVKEYTVGQVQSLEKRDMTLFARTQMAIPPKDDLDTSSATHRISIAMGNVCSHLLMVVAGFLLTIGCVIGSSAMRWSTTGQLISNIPPSIIETFFMLILITGQNDADASARVDMTNIYHRRQRLLWFVKDARQYLVTRESADPAAEKGEN</sequence>
<dbReference type="OrthoDB" id="2224262at2759"/>
<keyword evidence="2" id="KW-0472">Membrane</keyword>
<feature type="transmembrane region" description="Helical" evidence="2">
    <location>
        <begin position="376"/>
        <end position="398"/>
    </location>
</feature>
<keyword evidence="2" id="KW-0812">Transmembrane</keyword>
<keyword evidence="4" id="KW-1185">Reference proteome</keyword>